<protein>
    <submittedName>
        <fullName evidence="2">Uncharacterized protein</fullName>
    </submittedName>
</protein>
<organism evidence="2 3">
    <name type="scientific">Nocardioides imazamoxiresistens</name>
    <dbReference type="NCBI Taxonomy" id="3231893"/>
    <lineage>
        <taxon>Bacteria</taxon>
        <taxon>Bacillati</taxon>
        <taxon>Actinomycetota</taxon>
        <taxon>Actinomycetes</taxon>
        <taxon>Propionibacteriales</taxon>
        <taxon>Nocardioidaceae</taxon>
        <taxon>Nocardioides</taxon>
    </lineage>
</organism>
<proteinExistence type="predicted"/>
<dbReference type="Proteomes" id="UP001268542">
    <property type="component" value="Unassembled WGS sequence"/>
</dbReference>
<evidence type="ECO:0000313" key="2">
    <source>
        <dbReference type="EMBL" id="MDT9592777.1"/>
    </source>
</evidence>
<accession>A0ABU3PU74</accession>
<comment type="caution">
    <text evidence="2">The sequence shown here is derived from an EMBL/GenBank/DDBJ whole genome shotgun (WGS) entry which is preliminary data.</text>
</comment>
<dbReference type="RefSeq" id="WP_315732197.1">
    <property type="nucleotide sequence ID" value="NZ_JAVYII010000002.1"/>
</dbReference>
<gene>
    <name evidence="2" type="ORF">RDV89_06845</name>
</gene>
<dbReference type="EMBL" id="JAVYII010000002">
    <property type="protein sequence ID" value="MDT9592777.1"/>
    <property type="molecule type" value="Genomic_DNA"/>
</dbReference>
<evidence type="ECO:0000256" key="1">
    <source>
        <dbReference type="SAM" id="MobiDB-lite"/>
    </source>
</evidence>
<reference evidence="2 3" key="1">
    <citation type="submission" date="2023-08" db="EMBL/GenBank/DDBJ databases">
        <title>Nocardioides seae sp. nov., a bacterium isolated from a soil.</title>
        <authorList>
            <person name="Wang X."/>
        </authorList>
    </citation>
    <scope>NUCLEOTIDE SEQUENCE [LARGE SCALE GENOMIC DNA]</scope>
    <source>
        <strain evidence="2 3">YZH12</strain>
    </source>
</reference>
<feature type="region of interest" description="Disordered" evidence="1">
    <location>
        <begin position="208"/>
        <end position="236"/>
    </location>
</feature>
<name>A0ABU3PU74_9ACTN</name>
<sequence>MADTEAFDAFYKDARGRLLLQTYLLTGDLPVARSAVREAFTIAWHHWSKVGARPDPLPEVRTRAWAIAQRRSTARPWHREKGIDPEVARTLEVLDDLDGTPRRLLVLSETEGTALAEASRELGVTVEDGARHLAVGRAEYALQRGLETPEAVDASFAAVAASLGDVRWPRPSILRRAGTRRRRVHTVVGVATAVAAVVASGAVVHDDSGTATSLARSVEREGAPATPTPEPPPSTFGTDMLLDAQQVGSVTGTGWSAEVDDNTSGDGLVVPCQQSRYADVEGLAGYVSTFTPTGEQGEQGGQEGQQDAGQRVLQINELSRQAEEADATFDTWRGWFAGCSVPRTQLVGTYDVTGVGDEAAAFVLSTAGDPGTLLTAGVARTGDVTTVVAYDGVGAAQDSREGVVQLLAGAVDRLCAADDSRTCATTAEARSRLPFPVGETPQMLDVIDLPPLGSVDQPWTATRPVEASANDAATVCDAAQFSNLTDPLTRTFVVTDAGLPDTFGLTQTVGALPDDQAADDFVGTIEGRMGSCVSQDLVTDVTPIGGADFDDGRLLAWRLDVRVDEDRTVSILMGVARVGNRVTQVGFAPTGNQDVDDETFTQIVTRARERLAAAP</sequence>
<keyword evidence="3" id="KW-1185">Reference proteome</keyword>
<evidence type="ECO:0000313" key="3">
    <source>
        <dbReference type="Proteomes" id="UP001268542"/>
    </source>
</evidence>